<keyword evidence="3 7" id="KW-0328">Glycosyltransferase</keyword>
<dbReference type="GO" id="GO:0009113">
    <property type="term" value="P:purine nucleobase biosynthetic process"/>
    <property type="evidence" value="ECO:0007669"/>
    <property type="project" value="UniProtKB-UniRule"/>
</dbReference>
<dbReference type="InterPro" id="IPR017932">
    <property type="entry name" value="GATase_2_dom"/>
</dbReference>
<dbReference type="InterPro" id="IPR029055">
    <property type="entry name" value="Ntn_hydrolases_N"/>
</dbReference>
<dbReference type="UniPathway" id="UPA00074">
    <property type="reaction ID" value="UER00124"/>
</dbReference>
<dbReference type="GO" id="GO:0004044">
    <property type="term" value="F:amidophosphoribosyltransferase activity"/>
    <property type="evidence" value="ECO:0007669"/>
    <property type="project" value="UniProtKB-UniRule"/>
</dbReference>
<comment type="function">
    <text evidence="7">Catalyzes the formation of phosphoribosylamine from phosphoribosylpyrophosphate (PRPP) and glutamine.</text>
</comment>
<dbReference type="RefSeq" id="WP_060929086.1">
    <property type="nucleotide sequence ID" value="NZ_KQ955257.1"/>
</dbReference>
<feature type="binding site" evidence="7 10">
    <location>
        <position position="432"/>
    </location>
    <ligand>
        <name>[4Fe-4S] cluster</name>
        <dbReference type="ChEBI" id="CHEBI:49883"/>
    </ligand>
</feature>
<protein>
    <recommendedName>
        <fullName evidence="7">Amidophosphoribosyltransferase</fullName>
        <shortName evidence="7">ATase</shortName>
        <ecNumber evidence="7">2.4.2.14</ecNumber>
    </recommendedName>
    <alternativeName>
        <fullName evidence="7">Glutamine phosphoribosylpyrophosphate amidotransferase</fullName>
        <shortName evidence="7">GPATase</shortName>
    </alternativeName>
</protein>
<reference evidence="13" key="1">
    <citation type="submission" date="2016-01" db="EMBL/GenBank/DDBJ databases">
        <authorList>
            <person name="Mitreva M."/>
            <person name="Pepin K.H."/>
            <person name="Mihindukulasuriya K.A."/>
            <person name="Fulton R."/>
            <person name="Fronick C."/>
            <person name="O'Laughlin M."/>
            <person name="Miner T."/>
            <person name="Herter B."/>
            <person name="Rosa B.A."/>
            <person name="Cordes M."/>
            <person name="Tomlinson C."/>
            <person name="Wollam A."/>
            <person name="Palsikar V.B."/>
            <person name="Mardis E.R."/>
            <person name="Wilson R.K."/>
        </authorList>
    </citation>
    <scope>NUCLEOTIDE SEQUENCE [LARGE SCALE GENOMIC DNA]</scope>
    <source>
        <strain evidence="13">MJR8151</strain>
    </source>
</reference>
<dbReference type="GO" id="GO:0051539">
    <property type="term" value="F:4 iron, 4 sulfur cluster binding"/>
    <property type="evidence" value="ECO:0007669"/>
    <property type="project" value="UniProtKB-KW"/>
</dbReference>
<dbReference type="PIRSF" id="PIRSF000485">
    <property type="entry name" value="Amd_phspho_trans"/>
    <property type="match status" value="1"/>
</dbReference>
<evidence type="ECO:0000256" key="6">
    <source>
        <dbReference type="ARBA" id="ARBA00022962"/>
    </source>
</evidence>
<dbReference type="NCBIfam" id="TIGR01134">
    <property type="entry name" value="purF"/>
    <property type="match status" value="1"/>
</dbReference>
<comment type="similarity">
    <text evidence="2 7 8">In the C-terminal section; belongs to the purine/pyrimidine phosphoribosyltransferase family.</text>
</comment>
<comment type="caution">
    <text evidence="12">The sequence shown here is derived from an EMBL/GenBank/DDBJ whole genome shotgun (WGS) entry which is preliminary data.</text>
</comment>
<dbReference type="InterPro" id="IPR000836">
    <property type="entry name" value="PRTase_dom"/>
</dbReference>
<dbReference type="GO" id="GO:0000287">
    <property type="term" value="F:magnesium ion binding"/>
    <property type="evidence" value="ECO:0007669"/>
    <property type="project" value="UniProtKB-UniRule"/>
</dbReference>
<comment type="caution">
    <text evidence="7">Lacks conserved residue(s) required for the propagation of feature annotation.</text>
</comment>
<evidence type="ECO:0000256" key="7">
    <source>
        <dbReference type="HAMAP-Rule" id="MF_01931"/>
    </source>
</evidence>
<dbReference type="Pfam" id="PF00156">
    <property type="entry name" value="Pribosyltran"/>
    <property type="match status" value="1"/>
</dbReference>
<dbReference type="Proteomes" id="UP000070383">
    <property type="component" value="Unassembled WGS sequence"/>
</dbReference>
<dbReference type="Gene3D" id="3.40.50.2020">
    <property type="match status" value="1"/>
</dbReference>
<organism evidence="12 13">
    <name type="scientific">Anaerococcus tetradius</name>
    <dbReference type="NCBI Taxonomy" id="33036"/>
    <lineage>
        <taxon>Bacteria</taxon>
        <taxon>Bacillati</taxon>
        <taxon>Bacillota</taxon>
        <taxon>Tissierellia</taxon>
        <taxon>Tissierellales</taxon>
        <taxon>Peptoniphilaceae</taxon>
        <taxon>Anaerococcus</taxon>
    </lineage>
</organism>
<feature type="binding site" evidence="7 10">
    <location>
        <position position="382"/>
    </location>
    <ligand>
        <name>[4Fe-4S] cluster</name>
        <dbReference type="ChEBI" id="CHEBI:49883"/>
    </ligand>
</feature>
<evidence type="ECO:0000256" key="4">
    <source>
        <dbReference type="ARBA" id="ARBA00022679"/>
    </source>
</evidence>
<evidence type="ECO:0000256" key="9">
    <source>
        <dbReference type="PIRSR" id="PIRSR000485-2"/>
    </source>
</evidence>
<dbReference type="PATRIC" id="fig|33036.3.peg.517"/>
<dbReference type="CDD" id="cd06223">
    <property type="entry name" value="PRTases_typeI"/>
    <property type="match status" value="1"/>
</dbReference>
<feature type="binding site" evidence="7 9">
    <location>
        <position position="345"/>
    </location>
    <ligand>
        <name>Mg(2+)</name>
        <dbReference type="ChEBI" id="CHEBI:18420"/>
    </ligand>
</feature>
<dbReference type="PANTHER" id="PTHR11907">
    <property type="entry name" value="AMIDOPHOSPHORIBOSYLTRANSFERASE"/>
    <property type="match status" value="1"/>
</dbReference>
<feature type="binding site" evidence="7 10">
    <location>
        <position position="435"/>
    </location>
    <ligand>
        <name>[4Fe-4S] cluster</name>
        <dbReference type="ChEBI" id="CHEBI:49883"/>
    </ligand>
</feature>
<dbReference type="SUPFAM" id="SSF53271">
    <property type="entry name" value="PRTase-like"/>
    <property type="match status" value="1"/>
</dbReference>
<dbReference type="Pfam" id="PF13537">
    <property type="entry name" value="GATase_7"/>
    <property type="match status" value="1"/>
</dbReference>
<evidence type="ECO:0000259" key="11">
    <source>
        <dbReference type="PROSITE" id="PS51278"/>
    </source>
</evidence>
<evidence type="ECO:0000313" key="12">
    <source>
        <dbReference type="EMBL" id="KWZ78824.1"/>
    </source>
</evidence>
<dbReference type="GO" id="GO:0006189">
    <property type="term" value="P:'de novo' IMP biosynthetic process"/>
    <property type="evidence" value="ECO:0007669"/>
    <property type="project" value="UniProtKB-UniRule"/>
</dbReference>
<dbReference type="InterPro" id="IPR029057">
    <property type="entry name" value="PRTase-like"/>
</dbReference>
<evidence type="ECO:0000313" key="13">
    <source>
        <dbReference type="Proteomes" id="UP000070383"/>
    </source>
</evidence>
<accession>A0A133KHA0</accession>
<feature type="binding site" evidence="7 10">
    <location>
        <position position="236"/>
    </location>
    <ligand>
        <name>[4Fe-4S] cluster</name>
        <dbReference type="ChEBI" id="CHEBI:49883"/>
    </ligand>
</feature>
<dbReference type="OrthoDB" id="9801213at2"/>
<dbReference type="EMBL" id="LRPM01000014">
    <property type="protein sequence ID" value="KWZ78824.1"/>
    <property type="molecule type" value="Genomic_DNA"/>
</dbReference>
<keyword evidence="7 9" id="KW-0460">Magnesium</keyword>
<dbReference type="EC" id="2.4.2.14" evidence="7"/>
<dbReference type="AlphaFoldDB" id="A0A133KHA0"/>
<feature type="domain" description="Glutamine amidotransferase type-2" evidence="11">
    <location>
        <begin position="1"/>
        <end position="220"/>
    </location>
</feature>
<feature type="binding site" evidence="7 9">
    <location>
        <position position="346"/>
    </location>
    <ligand>
        <name>Mg(2+)</name>
        <dbReference type="ChEBI" id="CHEBI:18420"/>
    </ligand>
</feature>
<keyword evidence="6 7" id="KW-0315">Glutamine amidotransferase</keyword>
<keyword evidence="5 7" id="KW-0658">Purine biosynthesis</keyword>
<dbReference type="HAMAP" id="MF_01931">
    <property type="entry name" value="PurF"/>
    <property type="match status" value="1"/>
</dbReference>
<proteinExistence type="inferred from homology"/>
<evidence type="ECO:0000256" key="5">
    <source>
        <dbReference type="ARBA" id="ARBA00022755"/>
    </source>
</evidence>
<gene>
    <name evidence="7" type="primary">purF</name>
    <name evidence="12" type="ORF">HMPREF3200_00519</name>
</gene>
<dbReference type="InterPro" id="IPR005854">
    <property type="entry name" value="PurF"/>
</dbReference>
<evidence type="ECO:0000256" key="8">
    <source>
        <dbReference type="PIRNR" id="PIRNR000485"/>
    </source>
</evidence>
<dbReference type="Gene3D" id="3.60.20.10">
    <property type="entry name" value="Glutamine Phosphoribosylpyrophosphate, subunit 1, domain 1"/>
    <property type="match status" value="1"/>
</dbReference>
<name>A0A133KHA0_9FIRM</name>
<feature type="binding site" evidence="7 9">
    <location>
        <position position="283"/>
    </location>
    <ligand>
        <name>Mg(2+)</name>
        <dbReference type="ChEBI" id="CHEBI:18420"/>
    </ligand>
</feature>
<comment type="cofactor">
    <cofactor evidence="7 9">
        <name>Mg(2+)</name>
        <dbReference type="ChEBI" id="CHEBI:18420"/>
    </cofactor>
    <text evidence="7 9">Binds 1 Mg(2+) ion per subunit.</text>
</comment>
<keyword evidence="7 9" id="KW-0479">Metal-binding</keyword>
<evidence type="ECO:0000256" key="10">
    <source>
        <dbReference type="PIRSR" id="PIRSR000485-3"/>
    </source>
</evidence>
<keyword evidence="7 10" id="KW-0411">Iron-sulfur</keyword>
<keyword evidence="7 10" id="KW-0408">Iron</keyword>
<evidence type="ECO:0000256" key="2">
    <source>
        <dbReference type="ARBA" id="ARBA00010138"/>
    </source>
</evidence>
<sequence length="447" mass="50283">MSGVVGIKSEIDKAHKLYYSLCSIQHRGEDAAGMVLSDGKRLSRIRALGLVNEIFDDDNLVDTPGEYGLGHVRSSPEGRNMNYNVEPLLSFARDNELSLGHDGNLINYYDLKKKEESIGTVFHTHTDSELILLLITRYYEGDIVKAIRKAMADIKGAYSCVLCMPDKIVGFRDYMGIRPLFLGYDEETTIIASENCAMEVLDIDNYRDIEAGEIVVVDKEGIKSYQAYDRVDCKHCIFEYIYTARPDANIENINAYNFRVRSGELLYEQAPVDCDLVCPVPDSGTPSAIGFAQKSGIAFASGLVKNRYMGRTFIKSSQKEREIAVRLKLNPQKSVLADKRIVLVDDSIVRGTTCAKLIKRIRKAGAKEVHIRISSPPFTHPCFYGVDTPDRKKLLAFNLSLEQMREQIGADSLEFLTLENLMKLIDKPENYCKACFTGQYPIEKECL</sequence>
<keyword evidence="7" id="KW-0004">4Fe-4S</keyword>
<keyword evidence="13" id="KW-1185">Reference proteome</keyword>
<keyword evidence="4 7" id="KW-0808">Transferase</keyword>
<comment type="cofactor">
    <cofactor evidence="7 10">
        <name>[4Fe-4S] cluster</name>
        <dbReference type="ChEBI" id="CHEBI:49883"/>
    </cofactor>
    <text evidence="7 10">Binds 1 [4Fe-4S] cluster per subunit.</text>
</comment>
<comment type="catalytic activity">
    <reaction evidence="7 8">
        <text>5-phospho-beta-D-ribosylamine + L-glutamate + diphosphate = 5-phospho-alpha-D-ribose 1-diphosphate + L-glutamine + H2O</text>
        <dbReference type="Rhea" id="RHEA:14905"/>
        <dbReference type="ChEBI" id="CHEBI:15377"/>
        <dbReference type="ChEBI" id="CHEBI:29985"/>
        <dbReference type="ChEBI" id="CHEBI:33019"/>
        <dbReference type="ChEBI" id="CHEBI:58017"/>
        <dbReference type="ChEBI" id="CHEBI:58359"/>
        <dbReference type="ChEBI" id="CHEBI:58681"/>
        <dbReference type="EC" id="2.4.2.14"/>
    </reaction>
</comment>
<evidence type="ECO:0000256" key="1">
    <source>
        <dbReference type="ARBA" id="ARBA00005209"/>
    </source>
</evidence>
<dbReference type="STRING" id="33036.HMPREF3200_00519"/>
<dbReference type="PROSITE" id="PS51278">
    <property type="entry name" value="GATASE_TYPE_2"/>
    <property type="match status" value="1"/>
</dbReference>
<dbReference type="SUPFAM" id="SSF56235">
    <property type="entry name" value="N-terminal nucleophile aminohydrolases (Ntn hydrolases)"/>
    <property type="match status" value="1"/>
</dbReference>
<evidence type="ECO:0000256" key="3">
    <source>
        <dbReference type="ARBA" id="ARBA00022676"/>
    </source>
</evidence>
<comment type="pathway">
    <text evidence="1 7 8">Purine metabolism; IMP biosynthesis via de novo pathway; N(1)-(5-phospho-D-ribosyl)glycinamide from 5-phospho-alpha-D-ribose 1-diphosphate: step 1/2.</text>
</comment>